<dbReference type="CDD" id="cd03429">
    <property type="entry name" value="NUDIX_NADH_pyrophosphatase_Nudt13"/>
    <property type="match status" value="1"/>
</dbReference>
<dbReference type="InterPro" id="IPR015797">
    <property type="entry name" value="NUDIX_hydrolase-like_dom_sf"/>
</dbReference>
<comment type="catalytic activity">
    <reaction evidence="9">
        <text>a 5'-end NAD(+)-phospho-ribonucleoside in mRNA + H2O = a 5'-end phospho-adenosine-phospho-ribonucleoside in mRNA + beta-nicotinamide D-ribonucleotide + 2 H(+)</text>
        <dbReference type="Rhea" id="RHEA:60876"/>
        <dbReference type="Rhea" id="RHEA-COMP:15698"/>
        <dbReference type="Rhea" id="RHEA-COMP:15719"/>
        <dbReference type="ChEBI" id="CHEBI:14649"/>
        <dbReference type="ChEBI" id="CHEBI:15377"/>
        <dbReference type="ChEBI" id="CHEBI:15378"/>
        <dbReference type="ChEBI" id="CHEBI:144029"/>
        <dbReference type="ChEBI" id="CHEBI:144051"/>
    </reaction>
    <physiologicalReaction direction="left-to-right" evidence="9">
        <dbReference type="Rhea" id="RHEA:60877"/>
    </physiologicalReaction>
</comment>
<protein>
    <recommendedName>
        <fullName evidence="4">NAD(+) diphosphatase</fullName>
        <ecNumber evidence="4">3.6.1.22</ecNumber>
    </recommendedName>
</protein>
<dbReference type="EMBL" id="LSSK01000074">
    <property type="protein sequence ID" value="OMH85508.1"/>
    <property type="molecule type" value="Genomic_DNA"/>
</dbReference>
<feature type="domain" description="Nudix hydrolase" evidence="11">
    <location>
        <begin position="317"/>
        <end position="467"/>
    </location>
</feature>
<dbReference type="GO" id="GO:0005777">
    <property type="term" value="C:peroxisome"/>
    <property type="evidence" value="ECO:0007669"/>
    <property type="project" value="TreeGrafter"/>
</dbReference>
<dbReference type="PANTHER" id="PTHR42904">
    <property type="entry name" value="NUDIX HYDROLASE, NUDC SUBFAMILY"/>
    <property type="match status" value="1"/>
</dbReference>
<dbReference type="GO" id="GO:0005829">
    <property type="term" value="C:cytosol"/>
    <property type="evidence" value="ECO:0007669"/>
    <property type="project" value="TreeGrafter"/>
</dbReference>
<dbReference type="GO" id="GO:0019677">
    <property type="term" value="P:NAD+ catabolic process"/>
    <property type="evidence" value="ECO:0007669"/>
    <property type="project" value="TreeGrafter"/>
</dbReference>
<evidence type="ECO:0000313" key="12">
    <source>
        <dbReference type="EMBL" id="OMH85508.1"/>
    </source>
</evidence>
<evidence type="ECO:0000313" key="13">
    <source>
        <dbReference type="Proteomes" id="UP000188320"/>
    </source>
</evidence>
<evidence type="ECO:0000256" key="6">
    <source>
        <dbReference type="ARBA" id="ARBA00022801"/>
    </source>
</evidence>
<dbReference type="GO" id="GO:0035529">
    <property type="term" value="F:NADH pyrophosphatase activity"/>
    <property type="evidence" value="ECO:0007669"/>
    <property type="project" value="TreeGrafter"/>
</dbReference>
<evidence type="ECO:0000256" key="1">
    <source>
        <dbReference type="ARBA" id="ARBA00001946"/>
    </source>
</evidence>
<dbReference type="InterPro" id="IPR000086">
    <property type="entry name" value="NUDIX_hydrolase_dom"/>
</dbReference>
<comment type="caution">
    <text evidence="12">The sequence shown here is derived from an EMBL/GenBank/DDBJ whole genome shotgun (WGS) entry which is preliminary data.</text>
</comment>
<evidence type="ECO:0000256" key="9">
    <source>
        <dbReference type="ARBA" id="ARBA00023679"/>
    </source>
</evidence>
<keyword evidence="5" id="KW-0479">Metal-binding</keyword>
<keyword evidence="6" id="KW-0378">Hydrolase</keyword>
<dbReference type="Proteomes" id="UP000188320">
    <property type="component" value="Unassembled WGS sequence"/>
</dbReference>
<evidence type="ECO:0000256" key="4">
    <source>
        <dbReference type="ARBA" id="ARBA00012381"/>
    </source>
</evidence>
<dbReference type="InterPro" id="IPR049734">
    <property type="entry name" value="NudC-like_C"/>
</dbReference>
<keyword evidence="13" id="KW-1185">Reference proteome</keyword>
<dbReference type="PROSITE" id="PS51462">
    <property type="entry name" value="NUDIX"/>
    <property type="match status" value="1"/>
</dbReference>
<dbReference type="Gene3D" id="3.90.79.10">
    <property type="entry name" value="Nucleoside Triphosphate Pyrophosphohydrolase"/>
    <property type="match status" value="1"/>
</dbReference>
<reference evidence="13" key="1">
    <citation type="submission" date="2017-01" db="EMBL/GenBank/DDBJ databases">
        <authorList>
            <person name="Wang Y."/>
            <person name="White M."/>
            <person name="Kvist S."/>
            <person name="Moncalvo J.-M."/>
        </authorList>
    </citation>
    <scope>NUCLEOTIDE SEQUENCE [LARGE SCALE GENOMIC DNA]</scope>
    <source>
        <strain evidence="13">COL-18-3</strain>
    </source>
</reference>
<comment type="cofactor">
    <cofactor evidence="1">
        <name>Mg(2+)</name>
        <dbReference type="ChEBI" id="CHEBI:18420"/>
    </cofactor>
</comment>
<evidence type="ECO:0000259" key="11">
    <source>
        <dbReference type="PROSITE" id="PS51462"/>
    </source>
</evidence>
<name>A0A1R1PX43_ZANCU</name>
<feature type="region of interest" description="Disordered" evidence="10">
    <location>
        <begin position="157"/>
        <end position="198"/>
    </location>
</feature>
<comment type="cofactor">
    <cofactor evidence="2">
        <name>Zn(2+)</name>
        <dbReference type="ChEBI" id="CHEBI:29105"/>
    </cofactor>
</comment>
<dbReference type="InterPro" id="IPR050241">
    <property type="entry name" value="NAD-cap_RNA_hydrolase_NudC"/>
</dbReference>
<sequence length="498" mass="55825">MATGGRAELMLKAFLNSGGAREEVTATKRLLTQYFSSDKASIDRMNGIAVRADRKRLSELFDSPFSRFLVSVFGFKMVLFSNVNRNAAEANIGSNNDGEKDKGYRKLRILKRDELLQLGFTNPFSEATRPGAGKEDSASEAERYYWSIDFGDIKEGEKQNEDKEEDWDKVEIKENDANEKEKEAGKEKEKETGKEKQALTKQQIERLVGECTFKPLRPAALELSYEESHILAFGKALVDWNYRNQYCPGCGYETWSGEGGCKRYCMRGRIVDPTTTNESKAITTPKCGGVVVNDSAQTAQELVTCTAQKQLNNFYFPRTDPVVIVGILSPKMDKILLARKKGFPSQVFSCIAGFVDAGETINDAVRREVMEEVGINISEIEYFDSQTWPFPNSLMIGCFARASPALIPADSTFAKTTGSNSQSIDQDDVPIVVDHEELEEARWFTFNEIYPAVVRSHDVASILSHKKSELQYGIPPYYAIGSHLVRYWCECVSTNGKL</sequence>
<keyword evidence="8" id="KW-0520">NAD</keyword>
<dbReference type="SUPFAM" id="SSF55811">
    <property type="entry name" value="Nudix"/>
    <property type="match status" value="1"/>
</dbReference>
<gene>
    <name evidence="12" type="ORF">AX774_g940</name>
</gene>
<dbReference type="PANTHER" id="PTHR42904:SF6">
    <property type="entry name" value="NAD-CAPPED RNA HYDROLASE NUDT12"/>
    <property type="match status" value="1"/>
</dbReference>
<dbReference type="AlphaFoldDB" id="A0A1R1PX43"/>
<dbReference type="GO" id="GO:0046872">
    <property type="term" value="F:metal ion binding"/>
    <property type="evidence" value="ECO:0007669"/>
    <property type="project" value="UniProtKB-KW"/>
</dbReference>
<evidence type="ECO:0000256" key="2">
    <source>
        <dbReference type="ARBA" id="ARBA00001947"/>
    </source>
</evidence>
<evidence type="ECO:0000256" key="10">
    <source>
        <dbReference type="SAM" id="MobiDB-lite"/>
    </source>
</evidence>
<evidence type="ECO:0000256" key="5">
    <source>
        <dbReference type="ARBA" id="ARBA00022723"/>
    </source>
</evidence>
<evidence type="ECO:0000256" key="7">
    <source>
        <dbReference type="ARBA" id="ARBA00022842"/>
    </source>
</evidence>
<comment type="similarity">
    <text evidence="3">Belongs to the Nudix hydrolase family. NudC subfamily.</text>
</comment>
<dbReference type="InterPro" id="IPR020084">
    <property type="entry name" value="NUDIX_hydrolase_CS"/>
</dbReference>
<organism evidence="12 13">
    <name type="scientific">Zancudomyces culisetae</name>
    <name type="common">Gut fungus</name>
    <name type="synonym">Smittium culisetae</name>
    <dbReference type="NCBI Taxonomy" id="1213189"/>
    <lineage>
        <taxon>Eukaryota</taxon>
        <taxon>Fungi</taxon>
        <taxon>Fungi incertae sedis</taxon>
        <taxon>Zoopagomycota</taxon>
        <taxon>Kickxellomycotina</taxon>
        <taxon>Harpellomycetes</taxon>
        <taxon>Harpellales</taxon>
        <taxon>Legeriomycetaceae</taxon>
        <taxon>Zancudomyces</taxon>
    </lineage>
</organism>
<feature type="compositionally biased region" description="Basic and acidic residues" evidence="10">
    <location>
        <begin position="169"/>
        <end position="198"/>
    </location>
</feature>
<dbReference type="Pfam" id="PF00293">
    <property type="entry name" value="NUDIX"/>
    <property type="match status" value="1"/>
</dbReference>
<dbReference type="GO" id="GO:0006742">
    <property type="term" value="P:NADP+ catabolic process"/>
    <property type="evidence" value="ECO:0007669"/>
    <property type="project" value="TreeGrafter"/>
</dbReference>
<dbReference type="Gene3D" id="3.90.79.20">
    <property type="match status" value="1"/>
</dbReference>
<evidence type="ECO:0000256" key="3">
    <source>
        <dbReference type="ARBA" id="ARBA00009595"/>
    </source>
</evidence>
<proteinExistence type="inferred from homology"/>
<evidence type="ECO:0000256" key="8">
    <source>
        <dbReference type="ARBA" id="ARBA00023027"/>
    </source>
</evidence>
<dbReference type="PROSITE" id="PS00893">
    <property type="entry name" value="NUDIX_BOX"/>
    <property type="match status" value="1"/>
</dbReference>
<dbReference type="OrthoDB" id="10249612at2759"/>
<accession>A0A1R1PX43</accession>
<keyword evidence="7" id="KW-0460">Magnesium</keyword>
<dbReference type="EC" id="3.6.1.22" evidence="4"/>